<gene>
    <name evidence="2" type="ORF">P9271_14310</name>
</gene>
<proteinExistence type="predicted"/>
<keyword evidence="3" id="KW-1185">Reference proteome</keyword>
<accession>A0ABU6NZD3</accession>
<evidence type="ECO:0000313" key="2">
    <source>
        <dbReference type="EMBL" id="MED4402488.1"/>
    </source>
</evidence>
<evidence type="ECO:0000313" key="3">
    <source>
        <dbReference type="Proteomes" id="UP001342826"/>
    </source>
</evidence>
<comment type="caution">
    <text evidence="2">The sequence shown here is derived from an EMBL/GenBank/DDBJ whole genome shotgun (WGS) entry which is preliminary data.</text>
</comment>
<dbReference type="GeneID" id="301142649"/>
<reference evidence="2 3" key="1">
    <citation type="submission" date="2023-03" db="EMBL/GenBank/DDBJ databases">
        <title>Bacillus Genome Sequencing.</title>
        <authorList>
            <person name="Dunlap C."/>
        </authorList>
    </citation>
    <scope>NUCLEOTIDE SEQUENCE [LARGE SCALE GENOMIC DNA]</scope>
    <source>
        <strain evidence="2 3">NRS-1717</strain>
    </source>
</reference>
<dbReference type="RefSeq" id="WP_066233954.1">
    <property type="nucleotide sequence ID" value="NZ_JARTFQ010000005.1"/>
</dbReference>
<dbReference type="Proteomes" id="UP001342826">
    <property type="component" value="Unassembled WGS sequence"/>
</dbReference>
<organism evidence="2 3">
    <name type="scientific">Metabacillus fastidiosus</name>
    <dbReference type="NCBI Taxonomy" id="1458"/>
    <lineage>
        <taxon>Bacteria</taxon>
        <taxon>Bacillati</taxon>
        <taxon>Bacillota</taxon>
        <taxon>Bacilli</taxon>
        <taxon>Bacillales</taxon>
        <taxon>Bacillaceae</taxon>
        <taxon>Metabacillus</taxon>
    </lineage>
</organism>
<evidence type="ECO:0000256" key="1">
    <source>
        <dbReference type="SAM" id="Phobius"/>
    </source>
</evidence>
<feature type="transmembrane region" description="Helical" evidence="1">
    <location>
        <begin position="53"/>
        <end position="72"/>
    </location>
</feature>
<feature type="transmembrane region" description="Helical" evidence="1">
    <location>
        <begin position="20"/>
        <end position="41"/>
    </location>
</feature>
<keyword evidence="1" id="KW-0812">Transmembrane</keyword>
<keyword evidence="1" id="KW-1133">Transmembrane helix</keyword>
<protein>
    <submittedName>
        <fullName evidence="2">Uncharacterized protein</fullName>
    </submittedName>
</protein>
<keyword evidence="1" id="KW-0472">Membrane</keyword>
<dbReference type="EMBL" id="JARTFS010000012">
    <property type="protein sequence ID" value="MED4402488.1"/>
    <property type="molecule type" value="Genomic_DNA"/>
</dbReference>
<sequence>MEDVGSVITSQVEKGFGNLVWPILSLVAIAGISYLIVFLILQLIKFPKQLAKLFAGLVFLGVMYYMFVNSFIPTLQSTL</sequence>
<name>A0ABU6NZD3_9BACI</name>